<evidence type="ECO:0000256" key="1">
    <source>
        <dbReference type="ARBA" id="ARBA00004337"/>
    </source>
</evidence>
<evidence type="ECO:0000256" key="6">
    <source>
        <dbReference type="ARBA" id="ARBA00022753"/>
    </source>
</evidence>
<accession>A5C0P7</accession>
<proteinExistence type="inferred from homology"/>
<dbReference type="AlphaFoldDB" id="A5C0P7"/>
<dbReference type="Gene3D" id="3.30.70.330">
    <property type="match status" value="1"/>
</dbReference>
<evidence type="ECO:0000256" key="5">
    <source>
        <dbReference type="ARBA" id="ARBA00022729"/>
    </source>
</evidence>
<dbReference type="PANTHER" id="PTHR10766:SF14">
    <property type="entry name" value="TRANSMEMBRANE 9 SUPERFAMILY MEMBER 2"/>
    <property type="match status" value="1"/>
</dbReference>
<keyword evidence="9" id="KW-0472">Membrane</keyword>
<comment type="similarity">
    <text evidence="3 10">Belongs to the nonaspanin (TM9SF) (TC 9.A.2) family.</text>
</comment>
<keyword evidence="4" id="KW-0812">Transmembrane</keyword>
<dbReference type="EMBL" id="AM478040">
    <property type="protein sequence ID" value="CAN79536.1"/>
    <property type="molecule type" value="Genomic_DNA"/>
</dbReference>
<evidence type="ECO:0000256" key="3">
    <source>
        <dbReference type="ARBA" id="ARBA00005227"/>
    </source>
</evidence>
<dbReference type="InterPro" id="IPR012677">
    <property type="entry name" value="Nucleotide-bd_a/b_plait_sf"/>
</dbReference>
<keyword evidence="5" id="KW-0732">Signal</keyword>
<evidence type="ECO:0000256" key="9">
    <source>
        <dbReference type="ARBA" id="ARBA00023136"/>
    </source>
</evidence>
<dbReference type="InterPro" id="IPR004240">
    <property type="entry name" value="EMP70"/>
</dbReference>
<dbReference type="PANTHER" id="PTHR10766">
    <property type="entry name" value="TRANSMEMBRANE 9 SUPERFAMILY PROTEIN"/>
    <property type="match status" value="1"/>
</dbReference>
<evidence type="ECO:0000256" key="10">
    <source>
        <dbReference type="RuleBase" id="RU363079"/>
    </source>
</evidence>
<sequence>MGRGPWLFVVIACKTRFTLVNDPVNYIRIAHIGYPDVLWSGRIYGSRPDVYVLNLDDGDPADNACHVSLWDACHVLLRGRGPYTYGKIFIVNAEFQAPCRTTKYPQEIPALPWYKSTIPHMAMAGFLPFSAIYIELYYIFASVWVGSVQHRYGSSKFKYHNEEAFRVTPTCSGVGIGNEMPGEISNVTIDVEADRFKIWEGSSQNPWLSSYADERFKGFGHVEFATLEATQKALQMNNRDLLG</sequence>
<organism evidence="11">
    <name type="scientific">Vitis vinifera</name>
    <name type="common">Grape</name>
    <dbReference type="NCBI Taxonomy" id="29760"/>
    <lineage>
        <taxon>Eukaryota</taxon>
        <taxon>Viridiplantae</taxon>
        <taxon>Streptophyta</taxon>
        <taxon>Embryophyta</taxon>
        <taxon>Tracheophyta</taxon>
        <taxon>Spermatophyta</taxon>
        <taxon>Magnoliopsida</taxon>
        <taxon>eudicotyledons</taxon>
        <taxon>Gunneridae</taxon>
        <taxon>Pentapetalae</taxon>
        <taxon>rosids</taxon>
        <taxon>Vitales</taxon>
        <taxon>Vitaceae</taxon>
        <taxon>Viteae</taxon>
        <taxon>Vitis</taxon>
    </lineage>
</organism>
<comment type="subcellular location">
    <subcellularLocation>
        <location evidence="1">Endosome membrane</location>
        <topology evidence="1">Multi-pass membrane protein</topology>
    </subcellularLocation>
    <subcellularLocation>
        <location evidence="2">Golgi apparatus membrane</location>
        <topology evidence="2">Multi-pass membrane protein</topology>
    </subcellularLocation>
</comment>
<evidence type="ECO:0000256" key="2">
    <source>
        <dbReference type="ARBA" id="ARBA00004653"/>
    </source>
</evidence>
<name>A5C0P7_VITVI</name>
<keyword evidence="6" id="KW-0967">Endosome</keyword>
<reference evidence="11" key="1">
    <citation type="journal article" date="2007" name="PLoS ONE">
        <title>The first genome sequence of an elite grapevine cultivar (Pinot noir Vitis vinifera L.): coping with a highly heterozygous genome.</title>
        <authorList>
            <person name="Velasco R."/>
            <person name="Zharkikh A."/>
            <person name="Troggio M."/>
            <person name="Cartwright D.A."/>
            <person name="Cestaro A."/>
            <person name="Pruss D."/>
            <person name="Pindo M."/>
            <person name="FitzGerald L.M."/>
            <person name="Vezzulli S."/>
            <person name="Reid J."/>
            <person name="Malacarne G."/>
            <person name="Iliev D."/>
            <person name="Coppola G."/>
            <person name="Wardell B."/>
            <person name="Micheletti D."/>
            <person name="Macalma T."/>
            <person name="Facci M."/>
            <person name="Mitchell J.T."/>
            <person name="Perazzolli M."/>
            <person name="Eldredge G."/>
            <person name="Gatto P."/>
            <person name="Oyzerski R."/>
            <person name="Moretto M."/>
            <person name="Gutin N."/>
            <person name="Stefanini M."/>
            <person name="Chen Y."/>
            <person name="Segala C."/>
            <person name="Davenport C."/>
            <person name="Dematte L."/>
            <person name="Mraz A."/>
            <person name="Battilana J."/>
            <person name="Stormo K."/>
            <person name="Costa F."/>
            <person name="Tao Q."/>
            <person name="Si-Ammour A."/>
            <person name="Harkins T."/>
            <person name="Lackey A."/>
            <person name="Perbost C."/>
            <person name="Taillon B."/>
            <person name="Stella A."/>
            <person name="Solovyev V."/>
            <person name="Fawcett J.A."/>
            <person name="Sterck L."/>
            <person name="Vandepoele K."/>
            <person name="Grando S.M."/>
            <person name="Toppo S."/>
            <person name="Moser C."/>
            <person name="Lanchbury J."/>
            <person name="Bogden R."/>
            <person name="Skolnick M."/>
            <person name="Sgaramella V."/>
            <person name="Bhatnagar S.K."/>
            <person name="Fontana P."/>
            <person name="Gutin A."/>
            <person name="Van de Peer Y."/>
            <person name="Salamini F."/>
            <person name="Viola R."/>
        </authorList>
    </citation>
    <scope>NUCLEOTIDE SEQUENCE</scope>
</reference>
<keyword evidence="8" id="KW-0333">Golgi apparatus</keyword>
<evidence type="ECO:0000256" key="8">
    <source>
        <dbReference type="ARBA" id="ARBA00023034"/>
    </source>
</evidence>
<evidence type="ECO:0000256" key="7">
    <source>
        <dbReference type="ARBA" id="ARBA00022989"/>
    </source>
</evidence>
<dbReference type="InterPro" id="IPR035979">
    <property type="entry name" value="RBD_domain_sf"/>
</dbReference>
<dbReference type="Pfam" id="PF02990">
    <property type="entry name" value="EMP70"/>
    <property type="match status" value="1"/>
</dbReference>
<keyword evidence="7" id="KW-1133">Transmembrane helix</keyword>
<dbReference type="GO" id="GO:0010008">
    <property type="term" value="C:endosome membrane"/>
    <property type="evidence" value="ECO:0007669"/>
    <property type="project" value="UniProtKB-SubCell"/>
</dbReference>
<evidence type="ECO:0000313" key="11">
    <source>
        <dbReference type="EMBL" id="CAN79536.1"/>
    </source>
</evidence>
<dbReference type="SUPFAM" id="SSF54928">
    <property type="entry name" value="RNA-binding domain, RBD"/>
    <property type="match status" value="1"/>
</dbReference>
<protein>
    <recommendedName>
        <fullName evidence="10">Transmembrane 9 superfamily member</fullName>
    </recommendedName>
</protein>
<evidence type="ECO:0000256" key="4">
    <source>
        <dbReference type="ARBA" id="ARBA00022692"/>
    </source>
</evidence>
<gene>
    <name evidence="11" type="ORF">VITISV_011359</name>
</gene>
<dbReference type="GO" id="GO:0000139">
    <property type="term" value="C:Golgi membrane"/>
    <property type="evidence" value="ECO:0007669"/>
    <property type="project" value="UniProtKB-SubCell"/>
</dbReference>
<dbReference type="GO" id="GO:0003676">
    <property type="term" value="F:nucleic acid binding"/>
    <property type="evidence" value="ECO:0007669"/>
    <property type="project" value="InterPro"/>
</dbReference>